<proteinExistence type="predicted"/>
<evidence type="ECO:0000313" key="2">
    <source>
        <dbReference type="Proteomes" id="UP000827986"/>
    </source>
</evidence>
<evidence type="ECO:0000313" key="1">
    <source>
        <dbReference type="EMBL" id="KAH1187007.1"/>
    </source>
</evidence>
<name>A0A9D3XW98_9SAUR</name>
<reference evidence="1" key="1">
    <citation type="submission" date="2021-09" db="EMBL/GenBank/DDBJ databases">
        <title>The genome of Mauremys mutica provides insights into the evolution of semi-aquatic lifestyle.</title>
        <authorList>
            <person name="Gong S."/>
            <person name="Gao Y."/>
        </authorList>
    </citation>
    <scope>NUCLEOTIDE SEQUENCE</scope>
    <source>
        <strain evidence="1">MM-2020</strain>
        <tissue evidence="1">Muscle</tissue>
    </source>
</reference>
<dbReference type="EMBL" id="JAHDVG010000463">
    <property type="protein sequence ID" value="KAH1187007.1"/>
    <property type="molecule type" value="Genomic_DNA"/>
</dbReference>
<keyword evidence="2" id="KW-1185">Reference proteome</keyword>
<gene>
    <name evidence="1" type="ORF">KIL84_019756</name>
</gene>
<dbReference type="Proteomes" id="UP000827986">
    <property type="component" value="Unassembled WGS sequence"/>
</dbReference>
<comment type="caution">
    <text evidence="1">The sequence shown here is derived from an EMBL/GenBank/DDBJ whole genome shotgun (WGS) entry which is preliminary data.</text>
</comment>
<sequence>MQELGHALRGTGHWIGGVLFINGSLLPHHSPNVGSFSPSTQGMVVRWHRENNVDRYGKGKKISDKTHFSNIQLSSFELWQAISLLEHFSSAFLGLQRLH</sequence>
<dbReference type="AlphaFoldDB" id="A0A9D3XW98"/>
<organism evidence="1 2">
    <name type="scientific">Mauremys mutica</name>
    <name type="common">yellowpond turtle</name>
    <dbReference type="NCBI Taxonomy" id="74926"/>
    <lineage>
        <taxon>Eukaryota</taxon>
        <taxon>Metazoa</taxon>
        <taxon>Chordata</taxon>
        <taxon>Craniata</taxon>
        <taxon>Vertebrata</taxon>
        <taxon>Euteleostomi</taxon>
        <taxon>Archelosauria</taxon>
        <taxon>Testudinata</taxon>
        <taxon>Testudines</taxon>
        <taxon>Cryptodira</taxon>
        <taxon>Durocryptodira</taxon>
        <taxon>Testudinoidea</taxon>
        <taxon>Geoemydidae</taxon>
        <taxon>Geoemydinae</taxon>
        <taxon>Mauremys</taxon>
    </lineage>
</organism>
<accession>A0A9D3XW98</accession>
<protein>
    <submittedName>
        <fullName evidence="1">Uncharacterized protein</fullName>
    </submittedName>
</protein>